<dbReference type="SUPFAM" id="SSF56112">
    <property type="entry name" value="Protein kinase-like (PK-like)"/>
    <property type="match status" value="1"/>
</dbReference>
<organism evidence="2 3">
    <name type="scientific">Plenodomus tracheiphilus IPT5</name>
    <dbReference type="NCBI Taxonomy" id="1408161"/>
    <lineage>
        <taxon>Eukaryota</taxon>
        <taxon>Fungi</taxon>
        <taxon>Dikarya</taxon>
        <taxon>Ascomycota</taxon>
        <taxon>Pezizomycotina</taxon>
        <taxon>Dothideomycetes</taxon>
        <taxon>Pleosporomycetidae</taxon>
        <taxon>Pleosporales</taxon>
        <taxon>Pleosporineae</taxon>
        <taxon>Leptosphaeriaceae</taxon>
        <taxon>Plenodomus</taxon>
    </lineage>
</organism>
<dbReference type="InterPro" id="IPR000719">
    <property type="entry name" value="Prot_kinase_dom"/>
</dbReference>
<dbReference type="Proteomes" id="UP000799423">
    <property type="component" value="Unassembled WGS sequence"/>
</dbReference>
<keyword evidence="3" id="KW-1185">Reference proteome</keyword>
<dbReference type="PANTHER" id="PTHR21310">
    <property type="entry name" value="AMINOGLYCOSIDE PHOSPHOTRANSFERASE-RELATED-RELATED"/>
    <property type="match status" value="1"/>
</dbReference>
<evidence type="ECO:0000259" key="1">
    <source>
        <dbReference type="PROSITE" id="PS50011"/>
    </source>
</evidence>
<dbReference type="OrthoDB" id="10003767at2759"/>
<reference evidence="2" key="1">
    <citation type="submission" date="2020-01" db="EMBL/GenBank/DDBJ databases">
        <authorList>
            <consortium name="DOE Joint Genome Institute"/>
            <person name="Haridas S."/>
            <person name="Albert R."/>
            <person name="Binder M."/>
            <person name="Bloem J."/>
            <person name="Labutti K."/>
            <person name="Salamov A."/>
            <person name="Andreopoulos B."/>
            <person name="Baker S.E."/>
            <person name="Barry K."/>
            <person name="Bills G."/>
            <person name="Bluhm B.H."/>
            <person name="Cannon C."/>
            <person name="Castanera R."/>
            <person name="Culley D.E."/>
            <person name="Daum C."/>
            <person name="Ezra D."/>
            <person name="Gonzalez J.B."/>
            <person name="Henrissat B."/>
            <person name="Kuo A."/>
            <person name="Liang C."/>
            <person name="Lipzen A."/>
            <person name="Lutzoni F."/>
            <person name="Magnuson J."/>
            <person name="Mondo S."/>
            <person name="Nolan M."/>
            <person name="Ohm R."/>
            <person name="Pangilinan J."/>
            <person name="Park H.-J."/>
            <person name="Ramirez L."/>
            <person name="Alfaro M."/>
            <person name="Sun H."/>
            <person name="Tritt A."/>
            <person name="Yoshinaga Y."/>
            <person name="Zwiers L.-H."/>
            <person name="Turgeon B.G."/>
            <person name="Goodwin S.B."/>
            <person name="Spatafora J.W."/>
            <person name="Crous P.W."/>
            <person name="Grigoriev I.V."/>
        </authorList>
    </citation>
    <scope>NUCLEOTIDE SEQUENCE</scope>
    <source>
        <strain evidence="2">IPT5</strain>
    </source>
</reference>
<dbReference type="GO" id="GO:0005524">
    <property type="term" value="F:ATP binding"/>
    <property type="evidence" value="ECO:0007669"/>
    <property type="project" value="InterPro"/>
</dbReference>
<dbReference type="PROSITE" id="PS50011">
    <property type="entry name" value="PROTEIN_KINASE_DOM"/>
    <property type="match status" value="1"/>
</dbReference>
<proteinExistence type="predicted"/>
<dbReference type="PANTHER" id="PTHR21310:SF56">
    <property type="entry name" value="AMINOGLYCOSIDE PHOSPHOTRANSFERASE DOMAIN-CONTAINING PROTEIN"/>
    <property type="match status" value="1"/>
</dbReference>
<sequence length="438" mass="48774">MALFSVSQSSDASSSSTECSIIVEELSNVPDVPKENTRQRQEKEARDVKAKMMLLVAQAFPNVDMPSPPQIREIGCGSFNKVFEISMGQSLSRDNSADSLTKMMAGLSLVRAPPKPVQYALRVPIDMSTSEEEASNIAKLNFVSSRAKFPVPKIVGYDHSVDNVLGSAYILQERLRGDNLANVWENLNVKQQVSVVSQLAKIIEQIAAITSPAAGDISIENLTFPSDKVIQLTQFPVPSAKAAVSREEYFKATDIPAYNQTPLQYLLEHCQRWHDYESAKGSKCRLALWSQFQVIARSLHRLGFLGDRFHLSHEDLFPLNIMVAVKNSSTIEITGIIDWDLCKFAPKFVALDPPNWAWPELADSLCSASDDDEPLLEVGSHSNLLLETFKKVASPEFFRFATSPECLCANEMFEALAQQLVRKWRSIHSEDADDLDKC</sequence>
<dbReference type="InterPro" id="IPR051678">
    <property type="entry name" value="AGP_Transferase"/>
</dbReference>
<accession>A0A6A7AWY1</accession>
<name>A0A6A7AWY1_9PLEO</name>
<dbReference type="InterPro" id="IPR002575">
    <property type="entry name" value="Aminoglycoside_PTrfase"/>
</dbReference>
<evidence type="ECO:0000313" key="2">
    <source>
        <dbReference type="EMBL" id="KAF2847623.1"/>
    </source>
</evidence>
<dbReference type="AlphaFoldDB" id="A0A6A7AWY1"/>
<gene>
    <name evidence="2" type="ORF">T440DRAFT_491836</name>
</gene>
<dbReference type="InterPro" id="IPR011009">
    <property type="entry name" value="Kinase-like_dom_sf"/>
</dbReference>
<feature type="domain" description="Protein kinase" evidence="1">
    <location>
        <begin position="68"/>
        <end position="438"/>
    </location>
</feature>
<evidence type="ECO:0000313" key="3">
    <source>
        <dbReference type="Proteomes" id="UP000799423"/>
    </source>
</evidence>
<dbReference type="GO" id="GO:0004672">
    <property type="term" value="F:protein kinase activity"/>
    <property type="evidence" value="ECO:0007669"/>
    <property type="project" value="InterPro"/>
</dbReference>
<dbReference type="Pfam" id="PF01636">
    <property type="entry name" value="APH"/>
    <property type="match status" value="1"/>
</dbReference>
<protein>
    <recommendedName>
        <fullName evidence="1">Protein kinase domain-containing protein</fullName>
    </recommendedName>
</protein>
<dbReference type="EMBL" id="MU006324">
    <property type="protein sequence ID" value="KAF2847623.1"/>
    <property type="molecule type" value="Genomic_DNA"/>
</dbReference>